<dbReference type="InterPro" id="IPR017451">
    <property type="entry name" value="F-box-assoc_interact_dom"/>
</dbReference>
<dbReference type="Proteomes" id="UP000554482">
    <property type="component" value="Unassembled WGS sequence"/>
</dbReference>
<dbReference type="NCBIfam" id="TIGR01640">
    <property type="entry name" value="F_box_assoc_1"/>
    <property type="match status" value="1"/>
</dbReference>
<organism evidence="2 3">
    <name type="scientific">Thalictrum thalictroides</name>
    <name type="common">Rue-anemone</name>
    <name type="synonym">Anemone thalictroides</name>
    <dbReference type="NCBI Taxonomy" id="46969"/>
    <lineage>
        <taxon>Eukaryota</taxon>
        <taxon>Viridiplantae</taxon>
        <taxon>Streptophyta</taxon>
        <taxon>Embryophyta</taxon>
        <taxon>Tracheophyta</taxon>
        <taxon>Spermatophyta</taxon>
        <taxon>Magnoliopsida</taxon>
        <taxon>Ranunculales</taxon>
        <taxon>Ranunculaceae</taxon>
        <taxon>Thalictroideae</taxon>
        <taxon>Thalictrum</taxon>
    </lineage>
</organism>
<feature type="domain" description="F-box associated beta-propeller type 3" evidence="1">
    <location>
        <begin position="47"/>
        <end position="312"/>
    </location>
</feature>
<dbReference type="AlphaFoldDB" id="A0A7J6W582"/>
<comment type="caution">
    <text evidence="2">The sequence shown here is derived from an EMBL/GenBank/DDBJ whole genome shotgun (WGS) entry which is preliminary data.</text>
</comment>
<evidence type="ECO:0000259" key="1">
    <source>
        <dbReference type="Pfam" id="PF08268"/>
    </source>
</evidence>
<reference evidence="2 3" key="1">
    <citation type="submission" date="2020-06" db="EMBL/GenBank/DDBJ databases">
        <title>Transcriptomic and genomic resources for Thalictrum thalictroides and T. hernandezii: Facilitating candidate gene discovery in an emerging model plant lineage.</title>
        <authorList>
            <person name="Arias T."/>
            <person name="Riano-Pachon D.M."/>
            <person name="Di Stilio V.S."/>
        </authorList>
    </citation>
    <scope>NUCLEOTIDE SEQUENCE [LARGE SCALE GENOMIC DNA]</scope>
    <source>
        <strain evidence="3">cv. WT478/WT964</strain>
        <tissue evidence="2">Leaves</tissue>
    </source>
</reference>
<evidence type="ECO:0000313" key="3">
    <source>
        <dbReference type="Proteomes" id="UP000554482"/>
    </source>
</evidence>
<sequence length="339" mass="39926">MIQDPVFVDENRSKDPFCWEIVLEDNDFAIIQTFYHDGSSAKMRRRLKFGCRLWFYRHCNGLFAFYKSNKLYLRNLTNGVVIHIPTVRKRKPSHIERFEFGFDSSSKKYKVLVWMEDEATDYCLSDVHIRTLEKDSSWRPIKETPPLRNLGVQPQVNVNGTLFWFDADGARIISFDLADETFRITKLPGEIKLEDLNIMHSVFEFEESLALVELPNTENDQERCHFEIINLWILKDVVSHQWISMLKNTIIPLEGTNLHDYYLYEVNGPEADFSARNGEILIAAADGNHQYIFLYSFLNGQFKRIRITGLDILHIIVKNHVKNYVNIEEFGERIHFYSR</sequence>
<dbReference type="PANTHER" id="PTHR31111:SF136">
    <property type="entry name" value="F-BOX ASSOCIATED DOMAIN-CONTAINING PROTEIN"/>
    <property type="match status" value="1"/>
</dbReference>
<dbReference type="Pfam" id="PF08268">
    <property type="entry name" value="FBA_3"/>
    <property type="match status" value="1"/>
</dbReference>
<dbReference type="InterPro" id="IPR013187">
    <property type="entry name" value="F-box-assoc_dom_typ3"/>
</dbReference>
<dbReference type="PANTHER" id="PTHR31111">
    <property type="entry name" value="BNAA05G37150D PROTEIN-RELATED"/>
    <property type="match status" value="1"/>
</dbReference>
<dbReference type="OrthoDB" id="691505at2759"/>
<gene>
    <name evidence="2" type="ORF">FRX31_018446</name>
</gene>
<keyword evidence="3" id="KW-1185">Reference proteome</keyword>
<proteinExistence type="predicted"/>
<protein>
    <recommendedName>
        <fullName evidence="1">F-box associated beta-propeller type 3 domain-containing protein</fullName>
    </recommendedName>
</protein>
<name>A0A7J6W582_THATH</name>
<evidence type="ECO:0000313" key="2">
    <source>
        <dbReference type="EMBL" id="KAF5191968.1"/>
    </source>
</evidence>
<accession>A0A7J6W582</accession>
<dbReference type="EMBL" id="JABWDY010022067">
    <property type="protein sequence ID" value="KAF5191968.1"/>
    <property type="molecule type" value="Genomic_DNA"/>
</dbReference>
<dbReference type="SUPFAM" id="SSF82171">
    <property type="entry name" value="DPP6 N-terminal domain-like"/>
    <property type="match status" value="1"/>
</dbReference>